<feature type="transmembrane region" description="Helical" evidence="2">
    <location>
        <begin position="98"/>
        <end position="125"/>
    </location>
</feature>
<dbReference type="Proteomes" id="UP000783686">
    <property type="component" value="Unassembled WGS sequence"/>
</dbReference>
<keyword evidence="2" id="KW-0472">Membrane</keyword>
<dbReference type="EMBL" id="CAJFCW020000006">
    <property type="protein sequence ID" value="CAG9127809.1"/>
    <property type="molecule type" value="Genomic_DNA"/>
</dbReference>
<proteinExistence type="predicted"/>
<evidence type="ECO:0000313" key="4">
    <source>
        <dbReference type="Proteomes" id="UP000614601"/>
    </source>
</evidence>
<keyword evidence="4" id="KW-1185">Reference proteome</keyword>
<dbReference type="EMBL" id="CAJFDH010000006">
    <property type="protein sequence ID" value="CAD5230547.1"/>
    <property type="molecule type" value="Genomic_DNA"/>
</dbReference>
<feature type="compositionally biased region" description="Basic residues" evidence="1">
    <location>
        <begin position="221"/>
        <end position="231"/>
    </location>
</feature>
<name>A0A811LRM9_9BILA</name>
<gene>
    <name evidence="3" type="ORF">BOKJ2_LOCUS14190</name>
</gene>
<dbReference type="AlphaFoldDB" id="A0A811LRM9"/>
<dbReference type="OrthoDB" id="5794765at2759"/>
<evidence type="ECO:0000313" key="3">
    <source>
        <dbReference type="EMBL" id="CAD5230547.1"/>
    </source>
</evidence>
<comment type="caution">
    <text evidence="3">The sequence shown here is derived from an EMBL/GenBank/DDBJ whole genome shotgun (WGS) entry which is preliminary data.</text>
</comment>
<evidence type="ECO:0000256" key="1">
    <source>
        <dbReference type="SAM" id="MobiDB-lite"/>
    </source>
</evidence>
<evidence type="ECO:0000256" key="2">
    <source>
        <dbReference type="SAM" id="Phobius"/>
    </source>
</evidence>
<evidence type="ECO:0008006" key="5">
    <source>
        <dbReference type="Google" id="ProtNLM"/>
    </source>
</evidence>
<accession>A0A811LRM9</accession>
<keyword evidence="2" id="KW-1133">Transmembrane helix</keyword>
<reference evidence="3" key="1">
    <citation type="submission" date="2020-09" db="EMBL/GenBank/DDBJ databases">
        <authorList>
            <person name="Kikuchi T."/>
        </authorList>
    </citation>
    <scope>NUCLEOTIDE SEQUENCE</scope>
    <source>
        <strain evidence="3">SH1</strain>
    </source>
</reference>
<feature type="region of interest" description="Disordered" evidence="1">
    <location>
        <begin position="221"/>
        <end position="242"/>
    </location>
</feature>
<feature type="transmembrane region" description="Helical" evidence="2">
    <location>
        <begin position="30"/>
        <end position="51"/>
    </location>
</feature>
<protein>
    <recommendedName>
        <fullName evidence="5">Transmembrane protein</fullName>
    </recommendedName>
</protein>
<dbReference type="Proteomes" id="UP000614601">
    <property type="component" value="Unassembled WGS sequence"/>
</dbReference>
<feature type="transmembrane region" description="Helical" evidence="2">
    <location>
        <begin position="137"/>
        <end position="158"/>
    </location>
</feature>
<sequence>MDIVIDGINFQNLSAFSQWKIHQFTENLTLIQYIGNILHLFVNLYFNYGIWKTSLMHPNMKILVMLYYVYHHNKAMIANYQNFAIRYQFSESNETLRVLLPAVAGYGVMILIGSGFSFYSIYTIISTEQNSFDVQMTFQLLYMLADFYGIYFVLYFFVRFRPMKKRLRNHIRWIFKLPQNVANTIKPIDRADGQHQADEYFQQLSNAWNLKVEEKERKVKKAKKNQIKNGKKAFLSEERSTV</sequence>
<organism evidence="3 4">
    <name type="scientific">Bursaphelenchus okinawaensis</name>
    <dbReference type="NCBI Taxonomy" id="465554"/>
    <lineage>
        <taxon>Eukaryota</taxon>
        <taxon>Metazoa</taxon>
        <taxon>Ecdysozoa</taxon>
        <taxon>Nematoda</taxon>
        <taxon>Chromadorea</taxon>
        <taxon>Rhabditida</taxon>
        <taxon>Tylenchina</taxon>
        <taxon>Tylenchomorpha</taxon>
        <taxon>Aphelenchoidea</taxon>
        <taxon>Aphelenchoididae</taxon>
        <taxon>Bursaphelenchus</taxon>
    </lineage>
</organism>
<keyword evidence="2" id="KW-0812">Transmembrane</keyword>